<protein>
    <submittedName>
        <fullName evidence="1">Uncharacterized protein</fullName>
    </submittedName>
</protein>
<gene>
    <name evidence="1" type="ORF">XELAEV_18017501mg</name>
</gene>
<name>A0A974DDA1_XENLA</name>
<sequence length="79" mass="8902">MEQAYKLILRWYYTSPRISYQSSNTPLPAALWKEGHILSYVVDLQGGWGVLGNGIPYPLDCLQTLHRAQPPIILTGPAY</sequence>
<dbReference type="Proteomes" id="UP000694892">
    <property type="component" value="Chromosome 3L"/>
</dbReference>
<proteinExistence type="predicted"/>
<dbReference type="AlphaFoldDB" id="A0A974DDA1"/>
<organism evidence="1 2">
    <name type="scientific">Xenopus laevis</name>
    <name type="common">African clawed frog</name>
    <dbReference type="NCBI Taxonomy" id="8355"/>
    <lineage>
        <taxon>Eukaryota</taxon>
        <taxon>Metazoa</taxon>
        <taxon>Chordata</taxon>
        <taxon>Craniata</taxon>
        <taxon>Vertebrata</taxon>
        <taxon>Euteleostomi</taxon>
        <taxon>Amphibia</taxon>
        <taxon>Batrachia</taxon>
        <taxon>Anura</taxon>
        <taxon>Pipoidea</taxon>
        <taxon>Pipidae</taxon>
        <taxon>Xenopodinae</taxon>
        <taxon>Xenopus</taxon>
        <taxon>Xenopus</taxon>
    </lineage>
</organism>
<evidence type="ECO:0000313" key="1">
    <source>
        <dbReference type="EMBL" id="OCT88871.1"/>
    </source>
</evidence>
<accession>A0A974DDA1</accession>
<evidence type="ECO:0000313" key="2">
    <source>
        <dbReference type="Proteomes" id="UP000694892"/>
    </source>
</evidence>
<dbReference type="EMBL" id="CM004470">
    <property type="protein sequence ID" value="OCT88871.1"/>
    <property type="molecule type" value="Genomic_DNA"/>
</dbReference>
<reference evidence="2" key="1">
    <citation type="journal article" date="2016" name="Nature">
        <title>Genome evolution in the allotetraploid frog Xenopus laevis.</title>
        <authorList>
            <person name="Session A.M."/>
            <person name="Uno Y."/>
            <person name="Kwon T."/>
            <person name="Chapman J.A."/>
            <person name="Toyoda A."/>
            <person name="Takahashi S."/>
            <person name="Fukui A."/>
            <person name="Hikosaka A."/>
            <person name="Suzuki A."/>
            <person name="Kondo M."/>
            <person name="van Heeringen S.J."/>
            <person name="Quigley I."/>
            <person name="Heinz S."/>
            <person name="Ogino H."/>
            <person name="Ochi H."/>
            <person name="Hellsten U."/>
            <person name="Lyons J.B."/>
            <person name="Simakov O."/>
            <person name="Putnam N."/>
            <person name="Stites J."/>
            <person name="Kuroki Y."/>
            <person name="Tanaka T."/>
            <person name="Michiue T."/>
            <person name="Watanabe M."/>
            <person name="Bogdanovic O."/>
            <person name="Lister R."/>
            <person name="Georgiou G."/>
            <person name="Paranjpe S.S."/>
            <person name="van Kruijsbergen I."/>
            <person name="Shu S."/>
            <person name="Carlson J."/>
            <person name="Kinoshita T."/>
            <person name="Ohta Y."/>
            <person name="Mawaribuchi S."/>
            <person name="Jenkins J."/>
            <person name="Grimwood J."/>
            <person name="Schmutz J."/>
            <person name="Mitros T."/>
            <person name="Mozaffari S.V."/>
            <person name="Suzuki Y."/>
            <person name="Haramoto Y."/>
            <person name="Yamamoto T.S."/>
            <person name="Takagi C."/>
            <person name="Heald R."/>
            <person name="Miller K."/>
            <person name="Haudenschild C."/>
            <person name="Kitzman J."/>
            <person name="Nakayama T."/>
            <person name="Izutsu Y."/>
            <person name="Robert J."/>
            <person name="Fortriede J."/>
            <person name="Burns K."/>
            <person name="Lotay V."/>
            <person name="Karimi K."/>
            <person name="Yasuoka Y."/>
            <person name="Dichmann D.S."/>
            <person name="Flajnik M.F."/>
            <person name="Houston D.W."/>
            <person name="Shendure J."/>
            <person name="DuPasquier L."/>
            <person name="Vize P.D."/>
            <person name="Zorn A.M."/>
            <person name="Ito M."/>
            <person name="Marcotte E.M."/>
            <person name="Wallingford J.B."/>
            <person name="Ito Y."/>
            <person name="Asashima M."/>
            <person name="Ueno N."/>
            <person name="Matsuda Y."/>
            <person name="Veenstra G.J."/>
            <person name="Fujiyama A."/>
            <person name="Harland R.M."/>
            <person name="Taira M."/>
            <person name="Rokhsar D.S."/>
        </authorList>
    </citation>
    <scope>NUCLEOTIDE SEQUENCE [LARGE SCALE GENOMIC DNA]</scope>
    <source>
        <strain evidence="2">J</strain>
    </source>
</reference>